<dbReference type="GO" id="GO:0006355">
    <property type="term" value="P:regulation of DNA-templated transcription"/>
    <property type="evidence" value="ECO:0007669"/>
    <property type="project" value="InterPro"/>
</dbReference>
<geneLocation type="plasmid" evidence="1">
    <name>pJF-787</name>
</geneLocation>
<sequence length="320" mass="36878">MKKLLIRLIPENIYQSLEKAANYAERSLEGHARYILTQSVESQKNISGGERYQQEITERLNKVLPIVNKVRREPPLTPAKLAELLGHQDALAAENWFTGNEVPGFRDLNNLSGLLGCCAEWLKFGERVPFPMSSQSRINWKGGSSEDVDALLAPDAKGNPVTFIRIIRLTNSAGNVLILREFKDTLSTDFFYTNLHLSEEIGNGGFHDLADFLVILQELYSRYIKGDFFVKSYDLSENDLSHYYREGHCHPHYLIEHGCQESVWWEDIWHAEMLERRGQNGYYFWKGDKALIERLHDYLVEKKRLKSADELEMDRLGLPG</sequence>
<protein>
    <submittedName>
        <fullName evidence="1">Uncharacterized protein</fullName>
    </submittedName>
</protein>
<dbReference type="SUPFAM" id="SSF47598">
    <property type="entry name" value="Ribbon-helix-helix"/>
    <property type="match status" value="1"/>
</dbReference>
<dbReference type="AlphaFoldDB" id="A0A1U9Y6C5"/>
<keyword evidence="1" id="KW-0614">Plasmid</keyword>
<dbReference type="RefSeq" id="WP_172688900.1">
    <property type="nucleotide sequence ID" value="NZ_KX868552.1"/>
</dbReference>
<proteinExistence type="predicted"/>
<organism evidence="1">
    <name type="scientific">Klebsiella variicola</name>
    <dbReference type="NCBI Taxonomy" id="244366"/>
    <lineage>
        <taxon>Bacteria</taxon>
        <taxon>Pseudomonadati</taxon>
        <taxon>Pseudomonadota</taxon>
        <taxon>Gammaproteobacteria</taxon>
        <taxon>Enterobacterales</taxon>
        <taxon>Enterobacteriaceae</taxon>
        <taxon>Klebsiella/Raoultella group</taxon>
        <taxon>Klebsiella</taxon>
        <taxon>Klebsiella pneumoniae complex</taxon>
    </lineage>
</organism>
<accession>A0A1U9Y6C5</accession>
<dbReference type="EMBL" id="KX868552">
    <property type="protein sequence ID" value="AQZ36591.1"/>
    <property type="molecule type" value="Genomic_DNA"/>
</dbReference>
<reference evidence="1" key="1">
    <citation type="submission" date="2016-09" db="EMBL/GenBank/DDBJ databases">
        <title>Complete sequence of a blaIMI-2 plasmid from a clinical Klebsiella variicola isolate.</title>
        <authorList>
            <person name="Findlay J."/>
            <person name="Hopkins K.L."/>
            <person name="Meunier D."/>
            <person name="Woodford N."/>
        </authorList>
    </citation>
    <scope>NUCLEOTIDE SEQUENCE</scope>
    <source>
        <strain evidence="1">H152460787</strain>
        <plasmid evidence="1">pJF-787</plasmid>
    </source>
</reference>
<evidence type="ECO:0000313" key="1">
    <source>
        <dbReference type="EMBL" id="AQZ36591.1"/>
    </source>
</evidence>
<dbReference type="InterPro" id="IPR010985">
    <property type="entry name" value="Ribbon_hlx_hlx"/>
</dbReference>
<name>A0A1U9Y6C5_KLEVA</name>